<dbReference type="Gene3D" id="1.20.1070.10">
    <property type="entry name" value="Rhodopsin 7-helix transmembrane proteins"/>
    <property type="match status" value="2"/>
</dbReference>
<dbReference type="EMBL" id="JADWDJ010000013">
    <property type="protein sequence ID" value="KAG5271727.1"/>
    <property type="molecule type" value="Genomic_DNA"/>
</dbReference>
<keyword evidence="12" id="KW-1185">Reference proteome</keyword>
<protein>
    <recommendedName>
        <fullName evidence="10">G-protein coupled receptors family 1 profile domain-containing protein</fullName>
    </recommendedName>
</protein>
<keyword evidence="7" id="KW-0807">Transducer</keyword>
<comment type="caution">
    <text evidence="11">The sequence shown here is derived from an EMBL/GenBank/DDBJ whole genome shotgun (WGS) entry which is preliminary data.</text>
</comment>
<dbReference type="AlphaFoldDB" id="A0AAV6GCD8"/>
<feature type="transmembrane region" description="Helical" evidence="9">
    <location>
        <begin position="108"/>
        <end position="128"/>
    </location>
</feature>
<dbReference type="PANTHER" id="PTHR24240">
    <property type="entry name" value="OPSIN"/>
    <property type="match status" value="1"/>
</dbReference>
<evidence type="ECO:0000256" key="7">
    <source>
        <dbReference type="ARBA" id="ARBA00023224"/>
    </source>
</evidence>
<proteinExistence type="predicted"/>
<dbReference type="Proteomes" id="UP000823561">
    <property type="component" value="Chromosome 13"/>
</dbReference>
<evidence type="ECO:0000256" key="8">
    <source>
        <dbReference type="SAM" id="MobiDB-lite"/>
    </source>
</evidence>
<feature type="transmembrane region" description="Helical" evidence="9">
    <location>
        <begin position="197"/>
        <end position="221"/>
    </location>
</feature>
<dbReference type="InterPro" id="IPR017452">
    <property type="entry name" value="GPCR_Rhodpsn_7TM"/>
</dbReference>
<feature type="transmembrane region" description="Helical" evidence="9">
    <location>
        <begin position="252"/>
        <end position="276"/>
    </location>
</feature>
<evidence type="ECO:0000256" key="1">
    <source>
        <dbReference type="ARBA" id="ARBA00004141"/>
    </source>
</evidence>
<evidence type="ECO:0000256" key="9">
    <source>
        <dbReference type="SAM" id="Phobius"/>
    </source>
</evidence>
<feature type="transmembrane region" description="Helical" evidence="9">
    <location>
        <begin position="148"/>
        <end position="168"/>
    </location>
</feature>
<keyword evidence="3 9" id="KW-1133">Transmembrane helix</keyword>
<keyword evidence="6" id="KW-0675">Receptor</keyword>
<evidence type="ECO:0000256" key="6">
    <source>
        <dbReference type="ARBA" id="ARBA00023170"/>
    </source>
</evidence>
<dbReference type="PROSITE" id="PS50262">
    <property type="entry name" value="G_PROTEIN_RECEP_F1_2"/>
    <property type="match status" value="1"/>
</dbReference>
<comment type="subcellular location">
    <subcellularLocation>
        <location evidence="1">Membrane</location>
        <topology evidence="1">Multi-pass membrane protein</topology>
    </subcellularLocation>
</comment>
<dbReference type="Pfam" id="PF00001">
    <property type="entry name" value="7tm_1"/>
    <property type="match status" value="1"/>
</dbReference>
<evidence type="ECO:0000256" key="3">
    <source>
        <dbReference type="ARBA" id="ARBA00022989"/>
    </source>
</evidence>
<keyword evidence="2 9" id="KW-0812">Transmembrane</keyword>
<feature type="domain" description="G-protein coupled receptors family 1 profile" evidence="10">
    <location>
        <begin position="49"/>
        <end position="390"/>
    </location>
</feature>
<name>A0AAV6GCD8_9TELE</name>
<gene>
    <name evidence="11" type="ORF">AALO_G00183360</name>
</gene>
<evidence type="ECO:0000256" key="2">
    <source>
        <dbReference type="ARBA" id="ARBA00022692"/>
    </source>
</evidence>
<feature type="transmembrane region" description="Helical" evidence="9">
    <location>
        <begin position="33"/>
        <end position="57"/>
    </location>
</feature>
<evidence type="ECO:0000313" key="11">
    <source>
        <dbReference type="EMBL" id="KAG5271727.1"/>
    </source>
</evidence>
<dbReference type="PRINTS" id="PR00237">
    <property type="entry name" value="GPCRRHODOPSN"/>
</dbReference>
<keyword evidence="5 9" id="KW-0472">Membrane</keyword>
<evidence type="ECO:0000256" key="4">
    <source>
        <dbReference type="ARBA" id="ARBA00023040"/>
    </source>
</evidence>
<feature type="transmembrane region" description="Helical" evidence="9">
    <location>
        <begin position="69"/>
        <end position="88"/>
    </location>
</feature>
<evidence type="ECO:0000313" key="12">
    <source>
        <dbReference type="Proteomes" id="UP000823561"/>
    </source>
</evidence>
<dbReference type="GO" id="GO:0016020">
    <property type="term" value="C:membrane"/>
    <property type="evidence" value="ECO:0007669"/>
    <property type="project" value="UniProtKB-SubCell"/>
</dbReference>
<feature type="compositionally biased region" description="Polar residues" evidence="8">
    <location>
        <begin position="439"/>
        <end position="450"/>
    </location>
</feature>
<evidence type="ECO:0000259" key="10">
    <source>
        <dbReference type="PROSITE" id="PS50262"/>
    </source>
</evidence>
<accession>A0AAV6GCD8</accession>
<sequence length="516" mass="56333">MSVGVNGTLRGAVSVPSSITPFFRSQLSPSADLAVAIFLITTGVVSVVGNGVVLLVYGRKRKKLRPHELLTINLAVCDFGYSLLGAPFPITSSLSHAWVFGQTGCLYYGMQGFVFGIGSLITTCLISLDRAFKICSIQYGQWVERRHASLSIVLVWIYTIFWGLLPVFGFGSYGPEPYATSCTINWWSMKSSLNDKIYIYLIMSLCFGVPTLIIITSYIAIMVTVYRSSRTLASIPSSTVTHSSKELRLTKIAAVVCSSFLLAWMPYAIVSLYSALTAKEEPGEYVGILTAEAGPTGQATPKLADFLAFPSLLNWTSVENYTTIHKTLDMWSNSTMQSNFRPDFNPVSSVGPGSVLGPQSTRAVSSLPPEVTLIPAMFAKSHCMVNPFIYQIMNHEFRANVCYIFCGRGLDREMTSRRGREGSDSEGNRSSMNLSYCHSWRKSSSNTPNQGDHRKKKLQNPGSEKGHRSSWHGSGGSDWASLDAATLDTQINIEGEKGSEKGQGGSTSSSLLTCED</sequence>
<organism evidence="11 12">
    <name type="scientific">Alosa alosa</name>
    <name type="common">allis shad</name>
    <dbReference type="NCBI Taxonomy" id="278164"/>
    <lineage>
        <taxon>Eukaryota</taxon>
        <taxon>Metazoa</taxon>
        <taxon>Chordata</taxon>
        <taxon>Craniata</taxon>
        <taxon>Vertebrata</taxon>
        <taxon>Euteleostomi</taxon>
        <taxon>Actinopterygii</taxon>
        <taxon>Neopterygii</taxon>
        <taxon>Teleostei</taxon>
        <taxon>Clupei</taxon>
        <taxon>Clupeiformes</taxon>
        <taxon>Clupeoidei</taxon>
        <taxon>Clupeidae</taxon>
        <taxon>Alosa</taxon>
    </lineage>
</organism>
<reference evidence="11" key="1">
    <citation type="submission" date="2020-10" db="EMBL/GenBank/DDBJ databases">
        <title>Chromosome-scale genome assembly of the Allis shad, Alosa alosa.</title>
        <authorList>
            <person name="Margot Z."/>
            <person name="Christophe K."/>
            <person name="Cabau C."/>
            <person name="Louis A."/>
            <person name="Berthelot C."/>
            <person name="Parey E."/>
            <person name="Roest Crollius H."/>
            <person name="Montfort J."/>
            <person name="Robinson-Rechavi M."/>
            <person name="Bucao C."/>
            <person name="Bouchez O."/>
            <person name="Gislard M."/>
            <person name="Lluch J."/>
            <person name="Milhes M."/>
            <person name="Lampietro C."/>
            <person name="Lopez Roques C."/>
            <person name="Donnadieu C."/>
            <person name="Braasch I."/>
            <person name="Desvignes T."/>
            <person name="Postlethwait J."/>
            <person name="Bobe J."/>
            <person name="Guiguen Y."/>
        </authorList>
    </citation>
    <scope>NUCLEOTIDE SEQUENCE</scope>
    <source>
        <strain evidence="11">M-15738</strain>
        <tissue evidence="11">Blood</tissue>
    </source>
</reference>
<keyword evidence="4" id="KW-0297">G-protein coupled receptor</keyword>
<evidence type="ECO:0000256" key="5">
    <source>
        <dbReference type="ARBA" id="ARBA00023136"/>
    </source>
</evidence>
<feature type="compositionally biased region" description="Low complexity" evidence="8">
    <location>
        <begin position="506"/>
        <end position="516"/>
    </location>
</feature>
<feature type="region of interest" description="Disordered" evidence="8">
    <location>
        <begin position="439"/>
        <end position="516"/>
    </location>
</feature>
<dbReference type="GO" id="GO:0004930">
    <property type="term" value="F:G protein-coupled receptor activity"/>
    <property type="evidence" value="ECO:0007669"/>
    <property type="project" value="UniProtKB-KW"/>
</dbReference>
<dbReference type="InterPro" id="IPR000276">
    <property type="entry name" value="GPCR_Rhodpsn"/>
</dbReference>
<dbReference type="InterPro" id="IPR050125">
    <property type="entry name" value="GPCR_opsins"/>
</dbReference>
<dbReference type="SUPFAM" id="SSF81321">
    <property type="entry name" value="Family A G protein-coupled receptor-like"/>
    <property type="match status" value="2"/>
</dbReference>